<dbReference type="AlphaFoldDB" id="A0AAW1N118"/>
<evidence type="ECO:0000313" key="2">
    <source>
        <dbReference type="EMBL" id="KAK9752275.1"/>
    </source>
</evidence>
<dbReference type="Proteomes" id="UP001458880">
    <property type="component" value="Unassembled WGS sequence"/>
</dbReference>
<accession>A0AAW1N118</accession>
<feature type="region of interest" description="Disordered" evidence="1">
    <location>
        <begin position="1"/>
        <end position="96"/>
    </location>
</feature>
<comment type="caution">
    <text evidence="2">The sequence shown here is derived from an EMBL/GenBank/DDBJ whole genome shotgun (WGS) entry which is preliminary data.</text>
</comment>
<name>A0AAW1N118_POPJA</name>
<reference evidence="2 3" key="1">
    <citation type="journal article" date="2024" name="BMC Genomics">
        <title>De novo assembly and annotation of Popillia japonica's genome with initial clues to its potential as an invasive pest.</title>
        <authorList>
            <person name="Cucini C."/>
            <person name="Boschi S."/>
            <person name="Funari R."/>
            <person name="Cardaioli E."/>
            <person name="Iannotti N."/>
            <person name="Marturano G."/>
            <person name="Paoli F."/>
            <person name="Bruttini M."/>
            <person name="Carapelli A."/>
            <person name="Frati F."/>
            <person name="Nardi F."/>
        </authorList>
    </citation>
    <scope>NUCLEOTIDE SEQUENCE [LARGE SCALE GENOMIC DNA]</scope>
    <source>
        <strain evidence="2">DMR45628</strain>
    </source>
</reference>
<proteinExistence type="predicted"/>
<organism evidence="2 3">
    <name type="scientific">Popillia japonica</name>
    <name type="common">Japanese beetle</name>
    <dbReference type="NCBI Taxonomy" id="7064"/>
    <lineage>
        <taxon>Eukaryota</taxon>
        <taxon>Metazoa</taxon>
        <taxon>Ecdysozoa</taxon>
        <taxon>Arthropoda</taxon>
        <taxon>Hexapoda</taxon>
        <taxon>Insecta</taxon>
        <taxon>Pterygota</taxon>
        <taxon>Neoptera</taxon>
        <taxon>Endopterygota</taxon>
        <taxon>Coleoptera</taxon>
        <taxon>Polyphaga</taxon>
        <taxon>Scarabaeiformia</taxon>
        <taxon>Scarabaeidae</taxon>
        <taxon>Rutelinae</taxon>
        <taxon>Popillia</taxon>
    </lineage>
</organism>
<feature type="compositionally biased region" description="Low complexity" evidence="1">
    <location>
        <begin position="54"/>
        <end position="75"/>
    </location>
</feature>
<evidence type="ECO:0000256" key="1">
    <source>
        <dbReference type="SAM" id="MobiDB-lite"/>
    </source>
</evidence>
<evidence type="ECO:0000313" key="3">
    <source>
        <dbReference type="Proteomes" id="UP001458880"/>
    </source>
</evidence>
<protein>
    <submittedName>
        <fullName evidence="2">Uncharacterized protein</fullName>
    </submittedName>
</protein>
<dbReference type="EMBL" id="JASPKY010000022">
    <property type="protein sequence ID" value="KAK9752275.1"/>
    <property type="molecule type" value="Genomic_DNA"/>
</dbReference>
<gene>
    <name evidence="2" type="ORF">QE152_g4363</name>
</gene>
<sequence>MFLKKLEQLPPRIPSQPGLYAAAARIPGPPRSTTEEVVGRVRGHSTAAHTGTAPITTAPRSPRSSSTWPSISRPSGPTRWARWKPPSATTRSDVRQ</sequence>
<feature type="compositionally biased region" description="Polar residues" evidence="1">
    <location>
        <begin position="87"/>
        <end position="96"/>
    </location>
</feature>
<keyword evidence="3" id="KW-1185">Reference proteome</keyword>